<reference evidence="2" key="1">
    <citation type="submission" date="2021-02" db="EMBL/GenBank/DDBJ databases">
        <title>Comparative genomics of Ferrovum myxofaciens strains, predominant extremophile bacteria forming large biofilm stalactites in acid mine ecosystems.</title>
        <authorList>
            <person name="Burkartova K."/>
            <person name="Ridl J."/>
            <person name="Pajer P."/>
            <person name="Falteisek L."/>
        </authorList>
    </citation>
    <scope>NUCLEOTIDE SEQUENCE</scope>
    <source>
        <strain evidence="2">MI1III</strain>
    </source>
</reference>
<organism evidence="2 3">
    <name type="scientific">Ferrovum myxofaciens</name>
    <dbReference type="NCBI Taxonomy" id="416213"/>
    <lineage>
        <taxon>Bacteria</taxon>
        <taxon>Pseudomonadati</taxon>
        <taxon>Pseudomonadota</taxon>
        <taxon>Betaproteobacteria</taxon>
        <taxon>Ferrovales</taxon>
        <taxon>Ferrovaceae</taxon>
        <taxon>Ferrovum</taxon>
    </lineage>
</organism>
<feature type="compositionally biased region" description="Basic and acidic residues" evidence="1">
    <location>
        <begin position="52"/>
        <end position="61"/>
    </location>
</feature>
<dbReference type="RefSeq" id="WP_273145154.1">
    <property type="nucleotide sequence ID" value="NZ_CP071137.1"/>
</dbReference>
<name>A0A9E6SXT6_9PROT</name>
<feature type="region of interest" description="Disordered" evidence="1">
    <location>
        <begin position="52"/>
        <end position="93"/>
    </location>
</feature>
<evidence type="ECO:0000313" key="2">
    <source>
        <dbReference type="EMBL" id="QWY77754.1"/>
    </source>
</evidence>
<proteinExistence type="predicted"/>
<protein>
    <submittedName>
        <fullName evidence="2">Uncharacterized protein</fullName>
    </submittedName>
</protein>
<dbReference type="AlphaFoldDB" id="A0A9E6SXT6"/>
<gene>
    <name evidence="2" type="ORF">JZL65_01315</name>
</gene>
<accession>A0A9E6SXT6</accession>
<dbReference type="EMBL" id="CP071137">
    <property type="protein sequence ID" value="QWY77754.1"/>
    <property type="molecule type" value="Genomic_DNA"/>
</dbReference>
<evidence type="ECO:0000313" key="3">
    <source>
        <dbReference type="Proteomes" id="UP000683551"/>
    </source>
</evidence>
<evidence type="ECO:0000256" key="1">
    <source>
        <dbReference type="SAM" id="MobiDB-lite"/>
    </source>
</evidence>
<feature type="compositionally biased region" description="Basic and acidic residues" evidence="1">
    <location>
        <begin position="78"/>
        <end position="93"/>
    </location>
</feature>
<sequence length="93" mass="10830">MFFLGDLWLLCLDLWLSNFHIGLFLSFQSREDDLSWADEIFDDQKVIVDDMPGKDHHKFDEQTDPSAGNRLHFAPGVRNEEQGKNSEDQKNDC</sequence>
<dbReference type="Proteomes" id="UP000683551">
    <property type="component" value="Chromosome"/>
</dbReference>